<protein>
    <submittedName>
        <fullName evidence="3">Uncharacterized protein</fullName>
    </submittedName>
</protein>
<comment type="similarity">
    <text evidence="1">Belongs to the asteroid family.</text>
</comment>
<dbReference type="PANTHER" id="PTHR15665">
    <property type="entry name" value="ASTEROID PROTEIN"/>
    <property type="match status" value="1"/>
</dbReference>
<organism evidence="3 4">
    <name type="scientific">Collybiopsis confluens</name>
    <dbReference type="NCBI Taxonomy" id="2823264"/>
    <lineage>
        <taxon>Eukaryota</taxon>
        <taxon>Fungi</taxon>
        <taxon>Dikarya</taxon>
        <taxon>Basidiomycota</taxon>
        <taxon>Agaricomycotina</taxon>
        <taxon>Agaricomycetes</taxon>
        <taxon>Agaricomycetidae</taxon>
        <taxon>Agaricales</taxon>
        <taxon>Marasmiineae</taxon>
        <taxon>Omphalotaceae</taxon>
        <taxon>Collybiopsis</taxon>
    </lineage>
</organism>
<keyword evidence="4" id="KW-1185">Reference proteome</keyword>
<reference evidence="3 4" key="1">
    <citation type="journal article" date="2020" name="ISME J.">
        <title>Uncovering the hidden diversity of litter-decomposition mechanisms in mushroom-forming fungi.</title>
        <authorList>
            <person name="Floudas D."/>
            <person name="Bentzer J."/>
            <person name="Ahren D."/>
            <person name="Johansson T."/>
            <person name="Persson P."/>
            <person name="Tunlid A."/>
        </authorList>
    </citation>
    <scope>NUCLEOTIDE SEQUENCE [LARGE SCALE GENOMIC DNA]</scope>
    <source>
        <strain evidence="3 4">CBS 406.79</strain>
    </source>
</reference>
<feature type="region of interest" description="Disordered" evidence="2">
    <location>
        <begin position="1238"/>
        <end position="1263"/>
    </location>
</feature>
<accession>A0A8H5M8F8</accession>
<dbReference type="EMBL" id="JAACJN010000043">
    <property type="protein sequence ID" value="KAF5384471.1"/>
    <property type="molecule type" value="Genomic_DNA"/>
</dbReference>
<feature type="region of interest" description="Disordered" evidence="2">
    <location>
        <begin position="862"/>
        <end position="883"/>
    </location>
</feature>
<gene>
    <name evidence="3" type="ORF">D9757_006436</name>
</gene>
<feature type="region of interest" description="Disordered" evidence="2">
    <location>
        <begin position="621"/>
        <end position="643"/>
    </location>
</feature>
<feature type="region of interest" description="Disordered" evidence="2">
    <location>
        <begin position="1034"/>
        <end position="1057"/>
    </location>
</feature>
<name>A0A8H5M8F8_9AGAR</name>
<comment type="caution">
    <text evidence="3">The sequence shown here is derived from an EMBL/GenBank/DDBJ whole genome shotgun (WGS) entry which is preliminary data.</text>
</comment>
<dbReference type="OrthoDB" id="25987at2759"/>
<feature type="compositionally biased region" description="Acidic residues" evidence="2">
    <location>
        <begin position="622"/>
        <end position="633"/>
    </location>
</feature>
<evidence type="ECO:0000313" key="4">
    <source>
        <dbReference type="Proteomes" id="UP000518752"/>
    </source>
</evidence>
<dbReference type="Proteomes" id="UP000518752">
    <property type="component" value="Unassembled WGS sequence"/>
</dbReference>
<evidence type="ECO:0000313" key="3">
    <source>
        <dbReference type="EMBL" id="KAF5384471.1"/>
    </source>
</evidence>
<feature type="region of interest" description="Disordered" evidence="2">
    <location>
        <begin position="975"/>
        <end position="999"/>
    </location>
</feature>
<dbReference type="SUPFAM" id="SSF88723">
    <property type="entry name" value="PIN domain-like"/>
    <property type="match status" value="1"/>
</dbReference>
<evidence type="ECO:0000256" key="2">
    <source>
        <dbReference type="SAM" id="MobiDB-lite"/>
    </source>
</evidence>
<feature type="compositionally biased region" description="Basic and acidic residues" evidence="2">
    <location>
        <begin position="1048"/>
        <end position="1057"/>
    </location>
</feature>
<dbReference type="InterPro" id="IPR029060">
    <property type="entry name" value="PIN-like_dom_sf"/>
</dbReference>
<evidence type="ECO:0000256" key="1">
    <source>
        <dbReference type="ARBA" id="ARBA00007398"/>
    </source>
</evidence>
<feature type="region of interest" description="Disordered" evidence="2">
    <location>
        <begin position="1401"/>
        <end position="1422"/>
    </location>
</feature>
<proteinExistence type="inferred from homology"/>
<sequence length="1433" mass="156541">MSQPHLAVASVTQSTSTLSSYNSSASVGSSLRTFMGLGSLSGKLLYNFGKLALKGYEFVIISRRLSFISSKFPHTRSERIPGLTNMYRDILELSRPGLYPDSYRLQALQILMAQIASRQTARLVEALETWPTIELCLLIGDIISRIDPTRSSGHAVYFTDPVLLGYQKHLSQYEAHSLTPFIDFLSEIVESNSDEVRSILDSGIHRLLLHFYVSDFRDPLVLDQNETLYAHKSSLAAACTTFLLRFEEKSGGLLTRGSDELDELYPFRGLCAEGCGHVESRDIQWRISSAFELLMDSELERSFDGAFLFDLFIDLVEFSGSATLEEDICFSALLGIRQLLTMGGGKDSTSKRVGGWGLSMYLDQTTPNHTKDILSGIIGRTLIVSESESTLSQSAADILQAYIPTPSLFKHRHLKTPFIDLLNSACRMVDGMPFVSPSGSVLEQDAAYRVQLLSFGWEVFLQSDPKLREEIMSPPLPHEDCVGVTRLSFVFDGPYPALKHPTVLSRSAQNLIHPILLFFRTSNSARSTPRYLNDPESKVFPSLLYPATVQTLIDLRNELSGSSKLDVVFADSEGDPFAVELAARMGAYVVANDSDYAILNTEGYKGWIPLDGIVWTASASPAEEETMESEEADGWQSTSKVSSSSRSRIAKSNSSSLGFGRGIIPPDSSNLSFSCVVHTPSSLASFLGIPATLLPLLGALLGNDYSNPNLSNLNQLPSYSGNSPKSKHRHHHLFFEHGLSLSARINRVASTLSSIITAAKSTTPHKKQKHQVDSVMDLISKSVKALSIRGADGMTGGELEAIIETVVDATLQYAIPQSDADGSASSLCPLHEPEYCQLLPIFSRNVETSIAEAEAELAGTEVEEEEGHAHRHTGDGPVPPIDSDLENRIAEKVRVRDTLIRAYRSGYLSPTLLNALTPSVAHHSSTPSNSVGTGTVWPKLFLENPDLETTPRSMRVIRMWMCSLLDDAVGLPEVEEELEGEEAVPCVDDDEDDGEEGEEGLDELVDVVESDSDMDDTPDVLAPLKGALHRLHHPDDEQNQSLDQHSQNAEEEKESSKRRVVVTEYIRHGTRVVGENVKVPEWGEVLKSFGIELPQHHHKVSSKLHLRRRRLENGSSPPIPFLLRPTSERLDVFLHLLTVPLPSTSPASQPPLKPDPHLLDLLRNLPPLQLCLALAFRWLMASLAGKVNEARNQTIDQQDDHSSWSIKDRQDVKDKIQARWTEREARCLLAAFDWEAHSGSDRSTRNGTKTGDTDAHRQNGQALGYPPIHSRSIQLTAQILLSLDSVHLLAEVMLLTGNGNLRADSGSNGVGDGDWDEGRSGVNVVTMPAHLFSGRKLHAYLSGTVPLGSSTGGVPEALWEVCSYGFSVGDGMNGEVFADEVTGKKGKKEKGGVAATLARGKMNKSNGRGGGGGGGKSGGAKGGLFELLGDVEA</sequence>
<dbReference type="InterPro" id="IPR026832">
    <property type="entry name" value="Asteroid"/>
</dbReference>
<feature type="compositionally biased region" description="Gly residues" evidence="2">
    <location>
        <begin position="1407"/>
        <end position="1422"/>
    </location>
</feature>
<dbReference type="PANTHER" id="PTHR15665:SF1">
    <property type="entry name" value="PROTEIN ASTEROID HOMOLOG 1"/>
    <property type="match status" value="1"/>
</dbReference>